<evidence type="ECO:0000256" key="5">
    <source>
        <dbReference type="ARBA" id="ARBA00022827"/>
    </source>
</evidence>
<organism evidence="9 10">
    <name type="scientific">Candidatus Arcanibacter lacustris</name>
    <dbReference type="NCBI Taxonomy" id="1607817"/>
    <lineage>
        <taxon>Bacteria</taxon>
        <taxon>Pseudomonadati</taxon>
        <taxon>Pseudomonadota</taxon>
        <taxon>Alphaproteobacteria</taxon>
        <taxon>Rickettsiales</taxon>
        <taxon>Candidatus Arcanibacter</taxon>
    </lineage>
</organism>
<evidence type="ECO:0000259" key="8">
    <source>
        <dbReference type="Pfam" id="PF01494"/>
    </source>
</evidence>
<evidence type="ECO:0000256" key="7">
    <source>
        <dbReference type="ARBA" id="ARBA00023033"/>
    </source>
</evidence>
<dbReference type="GO" id="GO:0071949">
    <property type="term" value="F:FAD binding"/>
    <property type="evidence" value="ECO:0007669"/>
    <property type="project" value="InterPro"/>
</dbReference>
<name>A0A0F5MN84_9RICK</name>
<dbReference type="Gene3D" id="3.50.50.60">
    <property type="entry name" value="FAD/NAD(P)-binding domain"/>
    <property type="match status" value="2"/>
</dbReference>
<dbReference type="Proteomes" id="UP000033358">
    <property type="component" value="Unassembled WGS sequence"/>
</dbReference>
<dbReference type="GO" id="GO:0006744">
    <property type="term" value="P:ubiquinone biosynthetic process"/>
    <property type="evidence" value="ECO:0007669"/>
    <property type="project" value="UniProtKB-UniPathway"/>
</dbReference>
<gene>
    <name evidence="9" type="primary">ubiI</name>
    <name evidence="9" type="ORF">SZ25_00881</name>
</gene>
<dbReference type="PROSITE" id="PS01304">
    <property type="entry name" value="UBIH"/>
    <property type="match status" value="1"/>
</dbReference>
<evidence type="ECO:0000313" key="9">
    <source>
        <dbReference type="EMBL" id="KKB96034.1"/>
    </source>
</evidence>
<dbReference type="InterPro" id="IPR036188">
    <property type="entry name" value="FAD/NAD-bd_sf"/>
</dbReference>
<evidence type="ECO:0000256" key="2">
    <source>
        <dbReference type="ARBA" id="ARBA00004749"/>
    </source>
</evidence>
<keyword evidence="7" id="KW-0503">Monooxygenase</keyword>
<dbReference type="UniPathway" id="UPA00232"/>
<evidence type="ECO:0000256" key="6">
    <source>
        <dbReference type="ARBA" id="ARBA00023002"/>
    </source>
</evidence>
<dbReference type="EC" id="1.14.13.-" evidence="9"/>
<comment type="pathway">
    <text evidence="2">Cofactor biosynthesis; ubiquinone biosynthesis.</text>
</comment>
<evidence type="ECO:0000313" key="10">
    <source>
        <dbReference type="Proteomes" id="UP000033358"/>
    </source>
</evidence>
<dbReference type="PANTHER" id="PTHR43876:SF7">
    <property type="entry name" value="UBIQUINONE BIOSYNTHESIS MONOOXYGENASE COQ6, MITOCHONDRIAL"/>
    <property type="match status" value="1"/>
</dbReference>
<dbReference type="Pfam" id="PF01494">
    <property type="entry name" value="FAD_binding_3"/>
    <property type="match status" value="1"/>
</dbReference>
<evidence type="ECO:0000256" key="3">
    <source>
        <dbReference type="ARBA" id="ARBA00005349"/>
    </source>
</evidence>
<dbReference type="AlphaFoldDB" id="A0A0F5MN84"/>
<reference evidence="9 10" key="1">
    <citation type="submission" date="2015-02" db="EMBL/GenBank/DDBJ databases">
        <title>Single cell genomics of a rare environmental alphaproteobacterium provides unique insights into Rickettsiaceae evolution.</title>
        <authorList>
            <person name="Martijn J."/>
            <person name="Schulz F."/>
            <person name="Zaremba-Niedzwiedzka K."/>
            <person name="Viklund J."/>
            <person name="Stepanauskas R."/>
            <person name="Andersson S.G.E."/>
            <person name="Horn M."/>
            <person name="Guy L."/>
            <person name="Ettema T.J.G."/>
        </authorList>
    </citation>
    <scope>NUCLEOTIDE SEQUENCE [LARGE SCALE GENOMIC DNA]</scope>
    <source>
        <strain evidence="9 10">SCGC AAA041-L04</strain>
    </source>
</reference>
<keyword evidence="6 9" id="KW-0560">Oxidoreductase</keyword>
<dbReference type="InterPro" id="IPR051205">
    <property type="entry name" value="UbiH/COQ6_monooxygenase"/>
</dbReference>
<evidence type="ECO:0000256" key="1">
    <source>
        <dbReference type="ARBA" id="ARBA00001974"/>
    </source>
</evidence>
<dbReference type="EMBL" id="JYHA01000147">
    <property type="protein sequence ID" value="KKB96034.1"/>
    <property type="molecule type" value="Genomic_DNA"/>
</dbReference>
<dbReference type="InterPro" id="IPR010971">
    <property type="entry name" value="UbiH/COQ6"/>
</dbReference>
<keyword evidence="4" id="KW-0285">Flavoprotein</keyword>
<proteinExistence type="inferred from homology"/>
<comment type="cofactor">
    <cofactor evidence="1">
        <name>FAD</name>
        <dbReference type="ChEBI" id="CHEBI:57692"/>
    </cofactor>
</comment>
<dbReference type="GO" id="GO:0004497">
    <property type="term" value="F:monooxygenase activity"/>
    <property type="evidence" value="ECO:0007669"/>
    <property type="project" value="UniProtKB-KW"/>
</dbReference>
<dbReference type="NCBIfam" id="TIGR01988">
    <property type="entry name" value="Ubi-OHases"/>
    <property type="match status" value="1"/>
</dbReference>
<dbReference type="PRINTS" id="PR00420">
    <property type="entry name" value="RNGMNOXGNASE"/>
</dbReference>
<dbReference type="GO" id="GO:0016705">
    <property type="term" value="F:oxidoreductase activity, acting on paired donors, with incorporation or reduction of molecular oxygen"/>
    <property type="evidence" value="ECO:0007669"/>
    <property type="project" value="InterPro"/>
</dbReference>
<dbReference type="SUPFAM" id="SSF51905">
    <property type="entry name" value="FAD/NAD(P)-binding domain"/>
    <property type="match status" value="1"/>
</dbReference>
<evidence type="ECO:0000256" key="4">
    <source>
        <dbReference type="ARBA" id="ARBA00022630"/>
    </source>
</evidence>
<keyword evidence="10" id="KW-1185">Reference proteome</keyword>
<keyword evidence="5" id="KW-0274">FAD</keyword>
<sequence>MDFEVIIVGGGIAGIITAIALSNEGVKLALIELKSSDILTSLQSDGRAFAISQGSWEIFGAFGLQHIFEDNAGLIKNIRVCDQDSPLHLDFSDELVDDLPLGYMIEHNILVRELYKEALKRDNITLFSGNPYSEVEFLDQEARIEVGGKKLTAQLIIAADGKNSSLRSLAGIEVNTWDYDQIAMVCNVSHQKNHCDTAIEKFLSRGPFAILPLAGGFSSSIVWVEHKDIAPIYLAMEKNEFLDHLKERFTDYLGELEFVNDIYSYPLSCKYAKKFYSKRMALVADAAHAIHPIAGQGINVGISDIEVIVNLIKEYRSLGLGIGSKSLLDKYHRLRFNDVMMMVAATDGVNRLFSNNIGLLKKARTMGLAALNKIDVVKKYITKYAMGV</sequence>
<dbReference type="InterPro" id="IPR002938">
    <property type="entry name" value="FAD-bd"/>
</dbReference>
<comment type="caution">
    <text evidence="9">The sequence shown here is derived from an EMBL/GenBank/DDBJ whole genome shotgun (WGS) entry which is preliminary data.</text>
</comment>
<dbReference type="InterPro" id="IPR018168">
    <property type="entry name" value="Ubi_Hdrlase_CS"/>
</dbReference>
<comment type="similarity">
    <text evidence="3">Belongs to the UbiH/COQ6 family.</text>
</comment>
<accession>A0A0F5MN84</accession>
<protein>
    <submittedName>
        <fullName evidence="9">2-octaprenylphenol hydroxylase</fullName>
        <ecNumber evidence="9">1.14.13.-</ecNumber>
    </submittedName>
</protein>
<dbReference type="PANTHER" id="PTHR43876">
    <property type="entry name" value="UBIQUINONE BIOSYNTHESIS MONOOXYGENASE COQ6, MITOCHONDRIAL"/>
    <property type="match status" value="1"/>
</dbReference>
<feature type="domain" description="FAD-binding" evidence="8">
    <location>
        <begin position="3"/>
        <end position="343"/>
    </location>
</feature>